<keyword evidence="3" id="KW-1185">Reference proteome</keyword>
<proteinExistence type="predicted"/>
<gene>
    <name evidence="2" type="ORF">GWK47_028970</name>
</gene>
<dbReference type="Proteomes" id="UP000770661">
    <property type="component" value="Unassembled WGS sequence"/>
</dbReference>
<protein>
    <submittedName>
        <fullName evidence="2">Uncharacterized protein</fullName>
    </submittedName>
</protein>
<feature type="compositionally biased region" description="Low complexity" evidence="1">
    <location>
        <begin position="136"/>
        <end position="145"/>
    </location>
</feature>
<evidence type="ECO:0000256" key="1">
    <source>
        <dbReference type="SAM" id="MobiDB-lite"/>
    </source>
</evidence>
<dbReference type="OrthoDB" id="8044640at2759"/>
<evidence type="ECO:0000313" key="3">
    <source>
        <dbReference type="Proteomes" id="UP000770661"/>
    </source>
</evidence>
<sequence>MHGHTSLCPHRHNFLFGPQRETQRRLGKGNFLISGKIGNSSSSSQFHHFGELWQLFPPSSLALFSPLERDTFKSPGRSPVPEGPPENALSPSSQPPRGAAPYGQGPPGRPGGGTPDHALPRSVNRKPQKGEEMVELESSSSESSSPRQRCQHIDFFFRRRVASPPKRLRHGGRSPSYPPDSSEPLTNWVSSRQALRIVAATASSLGHDPQSLC</sequence>
<evidence type="ECO:0000313" key="2">
    <source>
        <dbReference type="EMBL" id="KAG0730091.1"/>
    </source>
</evidence>
<feature type="compositionally biased region" description="Basic residues" evidence="1">
    <location>
        <begin position="158"/>
        <end position="172"/>
    </location>
</feature>
<feature type="region of interest" description="Disordered" evidence="1">
    <location>
        <begin position="69"/>
        <end position="186"/>
    </location>
</feature>
<name>A0A8J4YSU9_CHIOP</name>
<organism evidence="2 3">
    <name type="scientific">Chionoecetes opilio</name>
    <name type="common">Atlantic snow crab</name>
    <name type="synonym">Cancer opilio</name>
    <dbReference type="NCBI Taxonomy" id="41210"/>
    <lineage>
        <taxon>Eukaryota</taxon>
        <taxon>Metazoa</taxon>
        <taxon>Ecdysozoa</taxon>
        <taxon>Arthropoda</taxon>
        <taxon>Crustacea</taxon>
        <taxon>Multicrustacea</taxon>
        <taxon>Malacostraca</taxon>
        <taxon>Eumalacostraca</taxon>
        <taxon>Eucarida</taxon>
        <taxon>Decapoda</taxon>
        <taxon>Pleocyemata</taxon>
        <taxon>Brachyura</taxon>
        <taxon>Eubrachyura</taxon>
        <taxon>Majoidea</taxon>
        <taxon>Majidae</taxon>
        <taxon>Chionoecetes</taxon>
    </lineage>
</organism>
<dbReference type="EMBL" id="JACEEZ010000536">
    <property type="protein sequence ID" value="KAG0730091.1"/>
    <property type="molecule type" value="Genomic_DNA"/>
</dbReference>
<dbReference type="AlphaFoldDB" id="A0A8J4YSU9"/>
<reference evidence="2" key="1">
    <citation type="submission" date="2020-07" db="EMBL/GenBank/DDBJ databases">
        <title>The High-quality genome of the commercially important snow crab, Chionoecetes opilio.</title>
        <authorList>
            <person name="Jeong J.-H."/>
            <person name="Ryu S."/>
        </authorList>
    </citation>
    <scope>NUCLEOTIDE SEQUENCE</scope>
    <source>
        <strain evidence="2">MADBK_172401_WGS</strain>
        <tissue evidence="2">Digestive gland</tissue>
    </source>
</reference>
<comment type="caution">
    <text evidence="2">The sequence shown here is derived from an EMBL/GenBank/DDBJ whole genome shotgun (WGS) entry which is preliminary data.</text>
</comment>
<accession>A0A8J4YSU9</accession>